<name>X0U907_9ZZZZ</name>
<dbReference type="EMBL" id="BARS01023955">
    <property type="protein sequence ID" value="GAG02309.1"/>
    <property type="molecule type" value="Genomic_DNA"/>
</dbReference>
<comment type="caution">
    <text evidence="1">The sequence shown here is derived from an EMBL/GenBank/DDBJ whole genome shotgun (WGS) entry which is preliminary data.</text>
</comment>
<reference evidence="1" key="1">
    <citation type="journal article" date="2014" name="Front. Microbiol.">
        <title>High frequency of phylogenetically diverse reductive dehalogenase-homologous genes in deep subseafloor sedimentary metagenomes.</title>
        <authorList>
            <person name="Kawai M."/>
            <person name="Futagami T."/>
            <person name="Toyoda A."/>
            <person name="Takaki Y."/>
            <person name="Nishi S."/>
            <person name="Hori S."/>
            <person name="Arai W."/>
            <person name="Tsubouchi T."/>
            <person name="Morono Y."/>
            <person name="Uchiyama I."/>
            <person name="Ito T."/>
            <person name="Fujiyama A."/>
            <person name="Inagaki F."/>
            <person name="Takami H."/>
        </authorList>
    </citation>
    <scope>NUCLEOTIDE SEQUENCE</scope>
    <source>
        <strain evidence="1">Expedition CK06-06</strain>
    </source>
</reference>
<gene>
    <name evidence="1" type="ORF">S01H1_38096</name>
</gene>
<proteinExistence type="predicted"/>
<feature type="non-terminal residue" evidence="1">
    <location>
        <position position="269"/>
    </location>
</feature>
<organism evidence="1">
    <name type="scientific">marine sediment metagenome</name>
    <dbReference type="NCBI Taxonomy" id="412755"/>
    <lineage>
        <taxon>unclassified sequences</taxon>
        <taxon>metagenomes</taxon>
        <taxon>ecological metagenomes</taxon>
    </lineage>
</organism>
<accession>X0U907</accession>
<sequence length="269" mass="31576">MHAFTSYAPLPRTQIEVLPGNAEIIKGDSLKLTAIFKGEIPEKATLLVRKENRSVWEEDLLTRISNNEFSYIFKEVKKSFAYYIKSAGCLTKEYEVIVINRPVVKKLKWTLVPPSYTRLSKRIITENIKQVEILVGTRILLELESNKELERAWLVWEDARLVKGKVDKKKAFLRSKVFKNREFFIKLKDTQGIENEEPISYKIAVIKDELPQVKIDWPGQDVEAPEKMRLPLKVSLWDDFGFTKLWLIYRINEEKWKKRAIEIPHKNEA</sequence>
<dbReference type="AlphaFoldDB" id="X0U907"/>
<evidence type="ECO:0000313" key="1">
    <source>
        <dbReference type="EMBL" id="GAG02309.1"/>
    </source>
</evidence>
<protein>
    <submittedName>
        <fullName evidence="1">Uncharacterized protein</fullName>
    </submittedName>
</protein>